<accession>A0A328F919</accession>
<dbReference type="NCBIfam" id="NF033819">
    <property type="entry name" value="IS66_TnpB"/>
    <property type="match status" value="1"/>
</dbReference>
<dbReference type="PANTHER" id="PTHR36455">
    <property type="match status" value="1"/>
</dbReference>
<organism evidence="2 3">
    <name type="scientific">Desulfobacter hydrogenophilus</name>
    <dbReference type="NCBI Taxonomy" id="2291"/>
    <lineage>
        <taxon>Bacteria</taxon>
        <taxon>Pseudomonadati</taxon>
        <taxon>Thermodesulfobacteriota</taxon>
        <taxon>Desulfobacteria</taxon>
        <taxon>Desulfobacterales</taxon>
        <taxon>Desulfobacteraceae</taxon>
        <taxon>Desulfobacter</taxon>
    </lineage>
</organism>
<dbReference type="InterPro" id="IPR008878">
    <property type="entry name" value="Transposase_IS66_Orf2"/>
</dbReference>
<proteinExistence type="predicted"/>
<dbReference type="Proteomes" id="UP000293902">
    <property type="component" value="Chromosome"/>
</dbReference>
<evidence type="ECO:0000313" key="3">
    <source>
        <dbReference type="Proteomes" id="UP000248798"/>
    </source>
</evidence>
<dbReference type="PANTHER" id="PTHR36455:SF1">
    <property type="entry name" value="BLR8292 PROTEIN"/>
    <property type="match status" value="1"/>
</dbReference>
<dbReference type="AlphaFoldDB" id="A0A328F919"/>
<dbReference type="OrthoDB" id="9801450at2"/>
<dbReference type="Proteomes" id="UP000248798">
    <property type="component" value="Unassembled WGS sequence"/>
</dbReference>
<evidence type="ECO:0000313" key="1">
    <source>
        <dbReference type="EMBL" id="QBH12307.1"/>
    </source>
</evidence>
<evidence type="ECO:0000313" key="4">
    <source>
        <dbReference type="Proteomes" id="UP000293902"/>
    </source>
</evidence>
<dbReference type="EMBL" id="QLNI01000062">
    <property type="protein sequence ID" value="RAM00140.1"/>
    <property type="molecule type" value="Genomic_DNA"/>
</dbReference>
<dbReference type="EMBL" id="CP036313">
    <property type="protein sequence ID" value="QBH12307.1"/>
    <property type="molecule type" value="Genomic_DNA"/>
</dbReference>
<keyword evidence="4" id="KW-1185">Reference proteome</keyword>
<sequence length="183" mass="20953">MVAPCVRADEICRAPCELLGIKCPFYPIQCIFHPSSHGGLQVQPEDSGSVFPGHSDKSPASSKGAVIFLPSDNIKAYLSLGYTDMRKSINGLFILVSEHMELNPFSGNLFVFCNRRQNMIKVLYWDKNGFCLWHKRLEKHFFKWATSQREIIMIGKRELSWLMDGLFIHQAEAHKPLQYSVLY</sequence>
<dbReference type="Pfam" id="PF05717">
    <property type="entry name" value="TnpB_IS66"/>
    <property type="match status" value="1"/>
</dbReference>
<reference evidence="1 4" key="2">
    <citation type="submission" date="2019-02" db="EMBL/GenBank/DDBJ databases">
        <title>Complete genome sequence of Desulfobacter hydrogenophilus AcRS1.</title>
        <authorList>
            <person name="Marietou A."/>
            <person name="Lund M.B."/>
            <person name="Marshall I.P.G."/>
            <person name="Schreiber L."/>
            <person name="Jorgensen B."/>
        </authorList>
    </citation>
    <scope>NUCLEOTIDE SEQUENCE [LARGE SCALE GENOMIC DNA]</scope>
    <source>
        <strain evidence="1 4">AcRS1</strain>
    </source>
</reference>
<gene>
    <name evidence="2" type="ORF">DO021_20645</name>
    <name evidence="1" type="ORF">EYB58_04870</name>
</gene>
<evidence type="ECO:0000313" key="2">
    <source>
        <dbReference type="EMBL" id="RAM00140.1"/>
    </source>
</evidence>
<name>A0A328F919_9BACT</name>
<reference evidence="2 3" key="1">
    <citation type="submission" date="2018-06" db="EMBL/GenBank/DDBJ databases">
        <title>Complete Genome Sequence of Desulfobacter hydrogenophilus (DSM3380).</title>
        <authorList>
            <person name="Marietou A."/>
            <person name="Schreiber L."/>
            <person name="Marshall I."/>
            <person name="Jorgensen B."/>
        </authorList>
    </citation>
    <scope>NUCLEOTIDE SEQUENCE [LARGE SCALE GENOMIC DNA]</scope>
    <source>
        <strain evidence="2 3">DSM 3380</strain>
    </source>
</reference>
<protein>
    <submittedName>
        <fullName evidence="1">Transposase</fullName>
    </submittedName>
</protein>